<comment type="caution">
    <text evidence="12">The sequence shown here is derived from an EMBL/GenBank/DDBJ whole genome shotgun (WGS) entry which is preliminary data.</text>
</comment>
<dbReference type="InterPro" id="IPR041569">
    <property type="entry name" value="AAA_lid_3"/>
</dbReference>
<evidence type="ECO:0000259" key="11">
    <source>
        <dbReference type="SMART" id="SM00382"/>
    </source>
</evidence>
<dbReference type="SUPFAM" id="SSF52540">
    <property type="entry name" value="P-loop containing nucleoside triphosphate hydrolases"/>
    <property type="match status" value="1"/>
</dbReference>
<feature type="binding site" evidence="9">
    <location>
        <begin position="185"/>
        <end position="190"/>
    </location>
    <ligand>
        <name>ATP</name>
        <dbReference type="ChEBI" id="CHEBI:30616"/>
    </ligand>
</feature>
<evidence type="ECO:0000256" key="6">
    <source>
        <dbReference type="ARBA" id="ARBA00022942"/>
    </source>
</evidence>
<dbReference type="PANTHER" id="PTHR23073">
    <property type="entry name" value="26S PROTEASOME REGULATORY SUBUNIT"/>
    <property type="match status" value="1"/>
</dbReference>
<dbReference type="Gene3D" id="3.40.50.300">
    <property type="entry name" value="P-loop containing nucleotide triphosphate hydrolases"/>
    <property type="match status" value="1"/>
</dbReference>
<dbReference type="InterPro" id="IPR003959">
    <property type="entry name" value="ATPase_AAA_core"/>
</dbReference>
<dbReference type="OMA" id="DHEPCVI"/>
<keyword evidence="4 9" id="KW-0547">Nucleotide-binding</keyword>
<evidence type="ECO:0000256" key="5">
    <source>
        <dbReference type="ARBA" id="ARBA00022840"/>
    </source>
</evidence>
<dbReference type="NCBIfam" id="NF003069">
    <property type="entry name" value="PRK03992.1"/>
    <property type="match status" value="1"/>
</dbReference>
<dbReference type="GO" id="GO:0010498">
    <property type="term" value="P:proteasomal protein catabolic process"/>
    <property type="evidence" value="ECO:0007669"/>
    <property type="project" value="UniProtKB-UniRule"/>
</dbReference>
<evidence type="ECO:0000256" key="9">
    <source>
        <dbReference type="HAMAP-Rule" id="MF_00553"/>
    </source>
</evidence>
<name>A0A117L107_9EURY</name>
<proteinExistence type="inferred from homology"/>
<evidence type="ECO:0000256" key="8">
    <source>
        <dbReference type="ARBA" id="ARBA00023186"/>
    </source>
</evidence>
<dbReference type="RefSeq" id="WP_015849143.1">
    <property type="nucleotide sequence ID" value="NZ_LGFD01000037.1"/>
</dbReference>
<dbReference type="InterPro" id="IPR012340">
    <property type="entry name" value="NA-bd_OB-fold"/>
</dbReference>
<dbReference type="InterPro" id="IPR003960">
    <property type="entry name" value="ATPase_AAA_CS"/>
</dbReference>
<dbReference type="HAMAP" id="MF_00553">
    <property type="entry name" value="PAN"/>
    <property type="match status" value="1"/>
</dbReference>
<dbReference type="Pfam" id="PF16450">
    <property type="entry name" value="Prot_ATP_ID_OB_C"/>
    <property type="match status" value="1"/>
</dbReference>
<accession>A0A117L107</accession>
<dbReference type="Pfam" id="PF00004">
    <property type="entry name" value="AAA"/>
    <property type="match status" value="1"/>
</dbReference>
<evidence type="ECO:0000256" key="3">
    <source>
        <dbReference type="ARBA" id="ARBA00022490"/>
    </source>
</evidence>
<protein>
    <recommendedName>
        <fullName evidence="9">Proteasome-activating nucleotidase</fullName>
        <shortName evidence="9">PAN</shortName>
    </recommendedName>
    <alternativeName>
        <fullName evidence="9">Proteasomal ATPase</fullName>
    </alternativeName>
    <alternativeName>
        <fullName evidence="9">Proteasome regulatory ATPase</fullName>
    </alternativeName>
    <alternativeName>
        <fullName evidence="9">Proteasome regulatory particle</fullName>
    </alternativeName>
</protein>
<evidence type="ECO:0000256" key="4">
    <source>
        <dbReference type="ARBA" id="ARBA00022741"/>
    </source>
</evidence>
<dbReference type="PATRIC" id="fig|172049.5.peg.1181"/>
<dbReference type="NCBIfam" id="TIGR01242">
    <property type="entry name" value="proteasome-activating nucleotidase"/>
    <property type="match status" value="1"/>
</dbReference>
<dbReference type="GO" id="GO:0043335">
    <property type="term" value="P:protein unfolding"/>
    <property type="evidence" value="ECO:0007669"/>
    <property type="project" value="UniProtKB-UniRule"/>
</dbReference>
<evidence type="ECO:0000256" key="10">
    <source>
        <dbReference type="RuleBase" id="RU003651"/>
    </source>
</evidence>
<comment type="subunit">
    <text evidence="9">Homohexamer. The hexameric complex has a two-ring architecture resembling a top hat that caps the 20S proteasome core at one or both ends. Upon ATP-binding, the C-terminus of PAN interacts with the alpha-rings of the proteasome core by binding to the intersubunit pockets.</text>
</comment>
<dbReference type="InterPro" id="IPR050221">
    <property type="entry name" value="26S_Proteasome_ATPase"/>
</dbReference>
<evidence type="ECO:0000313" key="13">
    <source>
        <dbReference type="Proteomes" id="UP000053911"/>
    </source>
</evidence>
<dbReference type="Proteomes" id="UP000053911">
    <property type="component" value="Unassembled WGS sequence"/>
</dbReference>
<keyword evidence="7 9" id="KW-0175">Coiled coil</keyword>
<dbReference type="AlphaFoldDB" id="A0A117L107"/>
<dbReference type="GO" id="GO:0005737">
    <property type="term" value="C:cytoplasm"/>
    <property type="evidence" value="ECO:0007669"/>
    <property type="project" value="UniProtKB-SubCell"/>
</dbReference>
<comment type="subcellular location">
    <subcellularLocation>
        <location evidence="1 9">Cytoplasm</location>
    </subcellularLocation>
</comment>
<sequence>MSDVKDVNVKSHEEEYDDYVYYLKRRIRQLELQVRTLEADKERLERELSRLRMEMSRLRQPPAFAGTLIELLDEDRAIVQNYNGPRFVVRIAPWIERENLRPGSRVALDQRTMAVIELLPSQKDPSVLGFEVIERPTVTYKDIGGLKKQLVELREAVELPLKHPELFEKVGIEPPRGVLLYGPPGCGKTLMAKALAHEVNATFIRVIGSELVRKYIGEGARLVSELFELAREKAPSIVFIDEIDAIGAKRLDETTGGEREVNRTLMQLLAELDGFDPMGEVKIIAATNRPDILDPALLRPGRFDRLIEVPLPDFRGRLEILKVHTRKMNLKKVDLKVIAEMTEGASGADLKAIVTEAGMFAIRSRREYVTQEDFLKGVEKVLGSEEKLAQQMAAHEVMYG</sequence>
<dbReference type="GO" id="GO:0005524">
    <property type="term" value="F:ATP binding"/>
    <property type="evidence" value="ECO:0007669"/>
    <property type="project" value="UniProtKB-UniRule"/>
</dbReference>
<dbReference type="InterPro" id="IPR027417">
    <property type="entry name" value="P-loop_NTPase"/>
</dbReference>
<dbReference type="InterPro" id="IPR003593">
    <property type="entry name" value="AAA+_ATPase"/>
</dbReference>
<reference evidence="13" key="1">
    <citation type="journal article" date="2015" name="MBio">
        <title>Genome-Resolved Metagenomic Analysis Reveals Roles for Candidate Phyla and Other Microbial Community Members in Biogeochemical Transformations in Oil Reservoirs.</title>
        <authorList>
            <person name="Hu P."/>
            <person name="Tom L."/>
            <person name="Singh A."/>
            <person name="Thomas B.C."/>
            <person name="Baker B.J."/>
            <person name="Piceno Y.M."/>
            <person name="Andersen G.L."/>
            <person name="Banfield J.F."/>
        </authorList>
    </citation>
    <scope>NUCLEOTIDE SEQUENCE [LARGE SCALE GENOMIC DNA]</scope>
</reference>
<dbReference type="FunFam" id="1.10.8.60:FF:000006">
    <property type="entry name" value="26S protease regulatory subunit 8"/>
    <property type="match status" value="1"/>
</dbReference>
<keyword evidence="6 9" id="KW-0647">Proteasome</keyword>
<feature type="domain" description="AAA+ ATPase" evidence="11">
    <location>
        <begin position="174"/>
        <end position="313"/>
    </location>
</feature>
<evidence type="ECO:0000256" key="7">
    <source>
        <dbReference type="ARBA" id="ARBA00023054"/>
    </source>
</evidence>
<organism evidence="12 13">
    <name type="scientific">Thermococcus sibiricus</name>
    <dbReference type="NCBI Taxonomy" id="172049"/>
    <lineage>
        <taxon>Archaea</taxon>
        <taxon>Methanobacteriati</taxon>
        <taxon>Methanobacteriota</taxon>
        <taxon>Thermococci</taxon>
        <taxon>Thermococcales</taxon>
        <taxon>Thermococcaceae</taxon>
        <taxon>Thermococcus</taxon>
    </lineage>
</organism>
<dbReference type="GO" id="GO:0016887">
    <property type="term" value="F:ATP hydrolysis activity"/>
    <property type="evidence" value="ECO:0007669"/>
    <property type="project" value="UniProtKB-UniRule"/>
</dbReference>
<feature type="coiled-coil region" evidence="9">
    <location>
        <begin position="27"/>
        <end position="61"/>
    </location>
</feature>
<keyword evidence="8 9" id="KW-0143">Chaperone</keyword>
<dbReference type="SMART" id="SM00382">
    <property type="entry name" value="AAA"/>
    <property type="match status" value="1"/>
</dbReference>
<keyword evidence="5 9" id="KW-0067">ATP-binding</keyword>
<dbReference type="InterPro" id="IPR023501">
    <property type="entry name" value="Nucleotidase_PAN"/>
</dbReference>
<dbReference type="CDD" id="cd19502">
    <property type="entry name" value="RecA-like_PAN_like"/>
    <property type="match status" value="1"/>
</dbReference>
<feature type="binding site" evidence="9">
    <location>
        <position position="324"/>
    </location>
    <ligand>
        <name>ATP</name>
        <dbReference type="ChEBI" id="CHEBI:30616"/>
    </ligand>
</feature>
<comment type="similarity">
    <text evidence="2 9 10">Belongs to the AAA ATPase family.</text>
</comment>
<dbReference type="GO" id="GO:0022623">
    <property type="term" value="C:proteasome-activating nucleotidase complex"/>
    <property type="evidence" value="ECO:0007669"/>
    <property type="project" value="UniProtKB-UniRule"/>
</dbReference>
<comment type="function">
    <text evidence="9">ATPase which is responsible for recognizing, binding, unfolding and translocation of substrate proteins into the archaeal 20S proteasome core particle. Is essential for opening the gate of the 20S proteasome via an interaction with its C-terminus, thereby allowing substrate entry and access to the site of proteolysis. Thus, the C-termini of the proteasomal ATPase function like a 'key in a lock' to induce gate opening and therefore regulate proteolysis. Unfolding activity requires energy from ATP hydrolysis, whereas ATP binding alone promotes ATPase-20S proteasome association which triggers gate opening, and supports translocation of unfolded substrates.</text>
</comment>
<evidence type="ECO:0000313" key="12">
    <source>
        <dbReference type="EMBL" id="KUK17065.1"/>
    </source>
</evidence>
<dbReference type="Gene3D" id="1.10.8.60">
    <property type="match status" value="1"/>
</dbReference>
<gene>
    <name evidence="9" type="primary">pan</name>
    <name evidence="12" type="ORF">XD54_1625</name>
</gene>
<evidence type="ECO:0000256" key="2">
    <source>
        <dbReference type="ARBA" id="ARBA00006914"/>
    </source>
</evidence>
<comment type="domain">
    <text evidence="9">Consists of three main regions, an N-terminal coiled-coil domain that may assist in substrate recognition, an interdomain involved in PAN hexamerization, and a C-terminal ATPase domain of the AAA type.</text>
</comment>
<dbReference type="PROSITE" id="PS00674">
    <property type="entry name" value="AAA"/>
    <property type="match status" value="1"/>
</dbReference>
<dbReference type="EMBL" id="LGFD01000037">
    <property type="protein sequence ID" value="KUK17065.1"/>
    <property type="molecule type" value="Genomic_DNA"/>
</dbReference>
<dbReference type="FunFam" id="3.40.50.300:FF:000033">
    <property type="entry name" value="26S protease regulatory subunit 6B"/>
    <property type="match status" value="1"/>
</dbReference>
<keyword evidence="3 9" id="KW-0963">Cytoplasm</keyword>
<evidence type="ECO:0000256" key="1">
    <source>
        <dbReference type="ARBA" id="ARBA00004496"/>
    </source>
</evidence>
<dbReference type="GeneID" id="8095853"/>
<dbReference type="InterPro" id="IPR032501">
    <property type="entry name" value="Prot_ATP_ID_OB_2nd"/>
</dbReference>
<dbReference type="Pfam" id="PF17862">
    <property type="entry name" value="AAA_lid_3"/>
    <property type="match status" value="1"/>
</dbReference>
<dbReference type="Gene3D" id="2.40.50.140">
    <property type="entry name" value="Nucleic acid-binding proteins"/>
    <property type="match status" value="1"/>
</dbReference>